<protein>
    <submittedName>
        <fullName evidence="1">Sporulation protein Cse60</fullName>
    </submittedName>
</protein>
<proteinExistence type="predicted"/>
<dbReference type="Pfam" id="PF10957">
    <property type="entry name" value="Spore_Cse60"/>
    <property type="match status" value="1"/>
</dbReference>
<dbReference type="RefSeq" id="WP_273848459.1">
    <property type="nucleotide sequence ID" value="NZ_JAQQWT010000095.1"/>
</dbReference>
<reference evidence="1 2" key="1">
    <citation type="submission" date="2024-09" db="EMBL/GenBank/DDBJ databases">
        <authorList>
            <person name="Sun Q."/>
            <person name="Mori K."/>
        </authorList>
    </citation>
    <scope>NUCLEOTIDE SEQUENCE [LARGE SCALE GENOMIC DNA]</scope>
    <source>
        <strain evidence="1 2">NCAIM B.02301</strain>
    </source>
</reference>
<organism evidence="1 2">
    <name type="scientific">Halalkalibacter alkalisediminis</name>
    <dbReference type="NCBI Taxonomy" id="935616"/>
    <lineage>
        <taxon>Bacteria</taxon>
        <taxon>Bacillati</taxon>
        <taxon>Bacillota</taxon>
        <taxon>Bacilli</taxon>
        <taxon>Bacillales</taxon>
        <taxon>Bacillaceae</taxon>
        <taxon>Halalkalibacter</taxon>
    </lineage>
</organism>
<accession>A0ABV6NNA2</accession>
<gene>
    <name evidence="1" type="ORF">ACFFH4_25740</name>
</gene>
<evidence type="ECO:0000313" key="2">
    <source>
        <dbReference type="Proteomes" id="UP001589833"/>
    </source>
</evidence>
<keyword evidence="2" id="KW-1185">Reference proteome</keyword>
<dbReference type="Proteomes" id="UP001589833">
    <property type="component" value="Unassembled WGS sequence"/>
</dbReference>
<sequence>MKVKTFYGWSEKGMDKKVNEFLKDTSIEIVDIKFSSPIFFFSAMVIYKEKVH</sequence>
<name>A0ABV6NNA2_9BACI</name>
<evidence type="ECO:0000313" key="1">
    <source>
        <dbReference type="EMBL" id="MFC0562245.1"/>
    </source>
</evidence>
<dbReference type="InterPro" id="IPR020296">
    <property type="entry name" value="Spore_Cse60"/>
</dbReference>
<comment type="caution">
    <text evidence="1">The sequence shown here is derived from an EMBL/GenBank/DDBJ whole genome shotgun (WGS) entry which is preliminary data.</text>
</comment>
<dbReference type="EMBL" id="JBHLTR010000116">
    <property type="protein sequence ID" value="MFC0562245.1"/>
    <property type="molecule type" value="Genomic_DNA"/>
</dbReference>